<dbReference type="Proteomes" id="UP001620645">
    <property type="component" value="Unassembled WGS sequence"/>
</dbReference>
<feature type="domain" description="Helicase ATP-binding" evidence="3">
    <location>
        <begin position="317"/>
        <end position="488"/>
    </location>
</feature>
<dbReference type="InterPro" id="IPR027417">
    <property type="entry name" value="P-loop_NTPase"/>
</dbReference>
<feature type="compositionally biased region" description="Acidic residues" evidence="2">
    <location>
        <begin position="44"/>
        <end position="53"/>
    </location>
</feature>
<feature type="compositionally biased region" description="Basic and acidic residues" evidence="2">
    <location>
        <begin position="103"/>
        <end position="116"/>
    </location>
</feature>
<evidence type="ECO:0000259" key="4">
    <source>
        <dbReference type="PROSITE" id="PS51194"/>
    </source>
</evidence>
<dbReference type="Pfam" id="PF00176">
    <property type="entry name" value="SNF2-rel_dom"/>
    <property type="match status" value="1"/>
</dbReference>
<dbReference type="Pfam" id="PF00271">
    <property type="entry name" value="Helicase_C"/>
    <property type="match status" value="1"/>
</dbReference>
<dbReference type="CDD" id="cd18793">
    <property type="entry name" value="SF2_C_SNF"/>
    <property type="match status" value="1"/>
</dbReference>
<keyword evidence="6" id="KW-1185">Reference proteome</keyword>
<dbReference type="InterPro" id="IPR001650">
    <property type="entry name" value="Helicase_C-like"/>
</dbReference>
<dbReference type="Gene3D" id="3.40.50.10810">
    <property type="entry name" value="Tandem AAA-ATPase domain"/>
    <property type="match status" value="1"/>
</dbReference>
<name>A0ABD2K3P9_HETSC</name>
<evidence type="ECO:0000313" key="5">
    <source>
        <dbReference type="EMBL" id="KAL3097520.1"/>
    </source>
</evidence>
<feature type="compositionally biased region" description="Low complexity" evidence="2">
    <location>
        <begin position="56"/>
        <end position="65"/>
    </location>
</feature>
<dbReference type="SMART" id="SM00490">
    <property type="entry name" value="HELICc"/>
    <property type="match status" value="1"/>
</dbReference>
<dbReference type="SMART" id="SM00487">
    <property type="entry name" value="DEXDc"/>
    <property type="match status" value="1"/>
</dbReference>
<feature type="region of interest" description="Disordered" evidence="2">
    <location>
        <begin position="515"/>
        <end position="550"/>
    </location>
</feature>
<feature type="compositionally biased region" description="Basic and acidic residues" evidence="2">
    <location>
        <begin position="1"/>
        <end position="11"/>
    </location>
</feature>
<keyword evidence="1" id="KW-0378">Hydrolase</keyword>
<comment type="caution">
    <text evidence="5">The sequence shown here is derived from an EMBL/GenBank/DDBJ whole genome shotgun (WGS) entry which is preliminary data.</text>
</comment>
<feature type="compositionally biased region" description="Acidic residues" evidence="2">
    <location>
        <begin position="535"/>
        <end position="545"/>
    </location>
</feature>
<protein>
    <submittedName>
        <fullName evidence="5">Uncharacterized protein</fullName>
    </submittedName>
</protein>
<dbReference type="Gene3D" id="3.40.50.300">
    <property type="entry name" value="P-loop containing nucleotide triphosphate hydrolases"/>
    <property type="match status" value="1"/>
</dbReference>
<accession>A0ABD2K3P9</accession>
<feature type="compositionally biased region" description="Acidic residues" evidence="2">
    <location>
        <begin position="144"/>
        <end position="161"/>
    </location>
</feature>
<evidence type="ECO:0000256" key="2">
    <source>
        <dbReference type="SAM" id="MobiDB-lite"/>
    </source>
</evidence>
<dbReference type="PROSITE" id="PS51192">
    <property type="entry name" value="HELICASE_ATP_BIND_1"/>
    <property type="match status" value="1"/>
</dbReference>
<feature type="compositionally biased region" description="Basic residues" evidence="2">
    <location>
        <begin position="121"/>
        <end position="140"/>
    </location>
</feature>
<dbReference type="SUPFAM" id="SSF52540">
    <property type="entry name" value="P-loop containing nucleoside triphosphate hydrolases"/>
    <property type="match status" value="2"/>
</dbReference>
<sequence length="885" mass="101406">MPASHSNKEGAHNQSSESARRHLQLPSPPPDDFQVSRRAVLLSSDEEDEDSDESPSKPSTSAAAPRENRGRAILLSEEEEEPQGEETEWLGKKSAASAGPSTTERKREKKKPEAHGMLKSLKLKAKKLREKQKKRRRKDRMRSDEEEGEAMDSDGSNDGDDDMRADSYDSEDSDANEHISARQLKLMRELEQKCVEFLNESDVTELNACEKFNDKFVAFVLANRPFENFRDLKSKLTVAPGRKAGAGAFVRLLDNYLEWLENRGILDKVLDDCRKHSKVIEKALDESEGSAPVERPAGLNPSCSLHPYQQIGLNWLILMSRLGMNAILADEMGLGKTIQVIAFLAWAKSQQEVEPRLRGPHLIVVPSSTIENWMQEIAHWAPSLRVLTYYGSIDERTQLRHSAWRHSVDVILSTYNMVISRPEDRKFFKKFSLNYVIYDEGHMLRNCATQRYTNLMKVRGKRKILVTGTPLQNNLVELISLMYFTMRQLFDRYCDDITSLLQMFAMRAKVLMEKSQNKGRNAKKPSKNESKNEDGGEEEMPEEVDKDNGLYEKHKIGQAKSILQPFILRRLKTEVLVSLPAKHEHIEFCELSPIQVELYEELMDILRARRSSTSGNEDGGAMMGFMMQMRQVANHPLLYRRFYDDDKVEEMARILCQREKFYENKRSDYVAEALAFETDIALHTLCQKFSDSIGHFSLDERLALDSGKFWKLDTLLPEILRKKEKVLVFSQFTSLLDILELYMHCHSYAFLRLDGSTPVLERQELINKFNNESTHFSIFLLSTKAGGLGINLTAANHIIIHDIDFNPYNDKQAEDRCHRMGQTKDVHVFRLISKNTIEEQILTLAHQKLALERDVTSSSGGEQQKANGLSKQMVDELLTQTLKRH</sequence>
<evidence type="ECO:0000259" key="3">
    <source>
        <dbReference type="PROSITE" id="PS51192"/>
    </source>
</evidence>
<dbReference type="InterPro" id="IPR014001">
    <property type="entry name" value="Helicase_ATP-bd"/>
</dbReference>
<evidence type="ECO:0000256" key="1">
    <source>
        <dbReference type="ARBA" id="ARBA00022801"/>
    </source>
</evidence>
<reference evidence="5 6" key="1">
    <citation type="submission" date="2024-10" db="EMBL/GenBank/DDBJ databases">
        <authorList>
            <person name="Kim D."/>
        </authorList>
    </citation>
    <scope>NUCLEOTIDE SEQUENCE [LARGE SCALE GENOMIC DNA]</scope>
    <source>
        <strain evidence="5">Taebaek</strain>
    </source>
</reference>
<gene>
    <name evidence="5" type="ORF">niasHS_003968</name>
</gene>
<evidence type="ECO:0000313" key="6">
    <source>
        <dbReference type="Proteomes" id="UP001620645"/>
    </source>
</evidence>
<dbReference type="InterPro" id="IPR000330">
    <property type="entry name" value="SNF2_N"/>
</dbReference>
<dbReference type="PANTHER" id="PTHR10799">
    <property type="entry name" value="SNF2/RAD54 HELICASE FAMILY"/>
    <property type="match status" value="1"/>
</dbReference>
<dbReference type="EMBL" id="JBICCN010000054">
    <property type="protein sequence ID" value="KAL3097520.1"/>
    <property type="molecule type" value="Genomic_DNA"/>
</dbReference>
<dbReference type="AlphaFoldDB" id="A0ABD2K3P9"/>
<organism evidence="5 6">
    <name type="scientific">Heterodera schachtii</name>
    <name type="common">Sugarbeet cyst nematode worm</name>
    <name type="synonym">Tylenchus schachtii</name>
    <dbReference type="NCBI Taxonomy" id="97005"/>
    <lineage>
        <taxon>Eukaryota</taxon>
        <taxon>Metazoa</taxon>
        <taxon>Ecdysozoa</taxon>
        <taxon>Nematoda</taxon>
        <taxon>Chromadorea</taxon>
        <taxon>Rhabditida</taxon>
        <taxon>Tylenchina</taxon>
        <taxon>Tylenchomorpha</taxon>
        <taxon>Tylenchoidea</taxon>
        <taxon>Heteroderidae</taxon>
        <taxon>Heteroderinae</taxon>
        <taxon>Heterodera</taxon>
    </lineage>
</organism>
<feature type="domain" description="Helicase C-terminal" evidence="4">
    <location>
        <begin position="711"/>
        <end position="881"/>
    </location>
</feature>
<feature type="region of interest" description="Disordered" evidence="2">
    <location>
        <begin position="1"/>
        <end position="176"/>
    </location>
</feature>
<feature type="compositionally biased region" description="Acidic residues" evidence="2">
    <location>
        <begin position="76"/>
        <end position="88"/>
    </location>
</feature>
<dbReference type="PROSITE" id="PS51194">
    <property type="entry name" value="HELICASE_CTER"/>
    <property type="match status" value="1"/>
</dbReference>
<dbReference type="GO" id="GO:0016787">
    <property type="term" value="F:hydrolase activity"/>
    <property type="evidence" value="ECO:0007669"/>
    <property type="project" value="UniProtKB-KW"/>
</dbReference>
<dbReference type="InterPro" id="IPR038718">
    <property type="entry name" value="SNF2-like_sf"/>
</dbReference>
<dbReference type="InterPro" id="IPR049730">
    <property type="entry name" value="SNF2/RAD54-like_C"/>
</dbReference>
<proteinExistence type="predicted"/>